<dbReference type="SUPFAM" id="SSF53067">
    <property type="entry name" value="Actin-like ATPase domain"/>
    <property type="match status" value="2"/>
</dbReference>
<reference evidence="6 7" key="1">
    <citation type="submission" date="2019-04" db="EMBL/GenBank/DDBJ databases">
        <title>Friends and foes A comparative genomics study of 23 Aspergillus species from section Flavi.</title>
        <authorList>
            <consortium name="DOE Joint Genome Institute"/>
            <person name="Kjaerbolling I."/>
            <person name="Vesth T."/>
            <person name="Frisvad J.C."/>
            <person name="Nybo J.L."/>
            <person name="Theobald S."/>
            <person name="Kildgaard S."/>
            <person name="Isbrandt T."/>
            <person name="Kuo A."/>
            <person name="Sato A."/>
            <person name="Lyhne E.K."/>
            <person name="Kogle M.E."/>
            <person name="Wiebenga A."/>
            <person name="Kun R.S."/>
            <person name="Lubbers R.J."/>
            <person name="Makela M.R."/>
            <person name="Barry K."/>
            <person name="Chovatia M."/>
            <person name="Clum A."/>
            <person name="Daum C."/>
            <person name="Haridas S."/>
            <person name="He G."/>
            <person name="LaButti K."/>
            <person name="Lipzen A."/>
            <person name="Mondo S."/>
            <person name="Riley R."/>
            <person name="Salamov A."/>
            <person name="Simmons B.A."/>
            <person name="Magnuson J.K."/>
            <person name="Henrissat B."/>
            <person name="Mortensen U.H."/>
            <person name="Larsen T.O."/>
            <person name="Devries R.P."/>
            <person name="Grigoriev I.V."/>
            <person name="Machida M."/>
            <person name="Baker S.E."/>
            <person name="Andersen M.R."/>
        </authorList>
    </citation>
    <scope>NUCLEOTIDE SEQUENCE [LARGE SCALE GENOMIC DNA]</scope>
    <source>
        <strain evidence="6 7">CBS 151.66</strain>
    </source>
</reference>
<gene>
    <name evidence="6" type="ORF">BDV29DRAFT_191441</name>
</gene>
<feature type="region of interest" description="Disordered" evidence="5">
    <location>
        <begin position="882"/>
        <end position="906"/>
    </location>
</feature>
<feature type="compositionally biased region" description="Basic and acidic residues" evidence="5">
    <location>
        <begin position="1186"/>
        <end position="1197"/>
    </location>
</feature>
<dbReference type="GO" id="GO:0003682">
    <property type="term" value="F:chromatin binding"/>
    <property type="evidence" value="ECO:0007669"/>
    <property type="project" value="TreeGrafter"/>
</dbReference>
<evidence type="ECO:0000313" key="7">
    <source>
        <dbReference type="Proteomes" id="UP000326565"/>
    </source>
</evidence>
<dbReference type="PANTHER" id="PTHR23188:SF12">
    <property type="entry name" value="RNA POLYMERASE II-ASSOCIATED FACTOR 1 HOMOLOG"/>
    <property type="match status" value="1"/>
</dbReference>
<dbReference type="EMBL" id="ML732220">
    <property type="protein sequence ID" value="KAB8073807.1"/>
    <property type="molecule type" value="Genomic_DNA"/>
</dbReference>
<accession>A0A5N5X1A4</accession>
<keyword evidence="7" id="KW-1185">Reference proteome</keyword>
<dbReference type="Pfam" id="PF03985">
    <property type="entry name" value="Paf1"/>
    <property type="match status" value="1"/>
</dbReference>
<feature type="compositionally biased region" description="Basic and acidic residues" evidence="5">
    <location>
        <begin position="153"/>
        <end position="162"/>
    </location>
</feature>
<sequence length="1234" mass="137287">MVGKKSGKALLRDEGLERTDNNMELSSWPQIPPINQKNYYTDYLKRDDQYLAFRLQNEEARNRMTKTAKDRDRALAMAKANDLGIPEADAEDGDTNMEDAEETTAEALGSKVIVIHVGSQNLRIGLSSDALPKTVPMVIARKSTTSESEDHDEPCPKRLKTDDGDELEPEKMFGSEFSSQYTTMAAELKAHMRQNKRRTLPNSKEMVINYNRRTVPETISEHNDPMRVDWTELSDPAPEYIVGQAALRIPDASKPRYKLYWPMKYGWCNEGDYNSKRLLFLDISLILEDAIKNQLGLTSKKEWPQFSCVFVIPDLYEKSYVTQVLEMLMREFAFARVCFIQESLAATFGAGFTSACVVDIGAQKTSICCVEEGMCIENSRVNLKYGGSDVTETFIKMMLYDHFPYAEIDLWRRYDFLLAEELKKNVCTMNEASVSVQVFDFHLRVAGQDTRKYTFKAYDEVHLAPMGYFQPSIFDHSQKLKGRRQLISRSVDIYDGQANDPSSAAQSEILSAIAPPSTSSQANGDSQPNTLDVQYTPSRSQPVNALSRVQDLEATPRSSVAGSPAPEAAGTPQAGGVGTPAVGGQGQSTSQPRAPTVEERDDILPAFPIDNAILTSIAHAARSDERKMRDFLGGIMVVGGGSLVNGFHSFLEERLQALRPGFAKEIMIGTPPRDLDPQVVVWKGASVFGKLSGTNDSWIGQLEYDRLGHRLMAYKYLAPAKSKDWGPSSSLVPGNEISDIAIPCQCNSKDGSSSGGFHQEYIASLRYRNDLPPPDMPPKFLDIPHDGLERFLTPGFASNLARREEPNIEVDAEGGMPIDLVGIPGLHLGDESAIMAPENPDPIDPADLPLLMTLEQLKNPAPKNANVSFLRRTQYISAGVRVPEGPKATPVRSKSRQADKAKSQDDPAYIKKYIQKGFDIAYPDSKHVGEDTPSRIKGHTPTKLEVDTWASPVHPDNPKLKPVGFYSLLPDLQGFPDPGGFVQFKFDKAPVQDVSGKRDRRMDTAILLPSAPEERVCEEHATKVALHKTNPKLYPDPGPIPWDYDLFLPEKKDSIKNVLASMQFSNPDRDNEALYTHEGPDNTKFHRFDRTRTYATSAQTLGGDTKQRDIALTLFDPSEAKGTNLSSRQGAAYYYPILGKTRLKPERARTIAQAGLAPTRPQTKEDQVDQLQVVVRDPNEAEVYKRSLHRAAIDPKFAKTMPPPPEGADEQEPQDQADREATLRGREQNRLSDE</sequence>
<dbReference type="CDD" id="cd10206">
    <property type="entry name" value="ASKHA_NBD_Arp8-like"/>
    <property type="match status" value="1"/>
</dbReference>
<feature type="compositionally biased region" description="Basic and acidic residues" evidence="5">
    <location>
        <begin position="896"/>
        <end position="906"/>
    </location>
</feature>
<evidence type="ECO:0000256" key="1">
    <source>
        <dbReference type="ARBA" id="ARBA00004123"/>
    </source>
</evidence>
<name>A0A5N5X1A4_9EURO</name>
<evidence type="ECO:0000256" key="2">
    <source>
        <dbReference type="ARBA" id="ARBA00007560"/>
    </source>
</evidence>
<feature type="compositionally biased region" description="Polar residues" evidence="5">
    <location>
        <begin position="516"/>
        <end position="544"/>
    </location>
</feature>
<feature type="compositionally biased region" description="Gly residues" evidence="5">
    <location>
        <begin position="573"/>
        <end position="586"/>
    </location>
</feature>
<evidence type="ECO:0000256" key="3">
    <source>
        <dbReference type="ARBA" id="ARBA00023242"/>
    </source>
</evidence>
<evidence type="ECO:0000313" key="6">
    <source>
        <dbReference type="EMBL" id="KAB8073807.1"/>
    </source>
</evidence>
<feature type="region of interest" description="Disordered" evidence="5">
    <location>
        <begin position="515"/>
        <end position="597"/>
    </location>
</feature>
<evidence type="ECO:0000256" key="5">
    <source>
        <dbReference type="SAM" id="MobiDB-lite"/>
    </source>
</evidence>
<dbReference type="Proteomes" id="UP000326565">
    <property type="component" value="Unassembled WGS sequence"/>
</dbReference>
<keyword evidence="3" id="KW-0539">Nucleus</keyword>
<dbReference type="InterPro" id="IPR007133">
    <property type="entry name" value="RNA_pol_II-assoc_Paf1"/>
</dbReference>
<dbReference type="Gene3D" id="3.90.640.10">
    <property type="entry name" value="Actin, Chain A, domain 4"/>
    <property type="match status" value="1"/>
</dbReference>
<comment type="similarity">
    <text evidence="4">Belongs to the actin family.</text>
</comment>
<dbReference type="InterPro" id="IPR004000">
    <property type="entry name" value="Actin"/>
</dbReference>
<dbReference type="FunFam" id="3.30.420.40:FF:000232">
    <property type="entry name" value="Actin-related protein 8"/>
    <property type="match status" value="1"/>
</dbReference>
<dbReference type="FunFam" id="3.30.420.40:FF:000201">
    <property type="entry name" value="Actin-related protein 8"/>
    <property type="match status" value="1"/>
</dbReference>
<proteinExistence type="inferred from homology"/>
<comment type="similarity">
    <text evidence="2">Belongs to the PAF1 family.</text>
</comment>
<comment type="subcellular location">
    <subcellularLocation>
        <location evidence="1">Nucleus</location>
    </subcellularLocation>
</comment>
<protein>
    <submittedName>
        <fullName evidence="6">Uncharacterized protein</fullName>
    </submittedName>
</protein>
<feature type="compositionally biased region" description="Basic and acidic residues" evidence="5">
    <location>
        <begin position="1216"/>
        <end position="1234"/>
    </location>
</feature>
<dbReference type="GO" id="GO:0016593">
    <property type="term" value="C:Cdc73/Paf1 complex"/>
    <property type="evidence" value="ECO:0007669"/>
    <property type="project" value="InterPro"/>
</dbReference>
<dbReference type="OrthoDB" id="5572108at2759"/>
<dbReference type="Gene3D" id="3.30.420.580">
    <property type="match status" value="1"/>
</dbReference>
<dbReference type="AlphaFoldDB" id="A0A5N5X1A4"/>
<dbReference type="InterPro" id="IPR043129">
    <property type="entry name" value="ATPase_NBD"/>
</dbReference>
<organism evidence="6 7">
    <name type="scientific">Aspergillus leporis</name>
    <dbReference type="NCBI Taxonomy" id="41062"/>
    <lineage>
        <taxon>Eukaryota</taxon>
        <taxon>Fungi</taxon>
        <taxon>Dikarya</taxon>
        <taxon>Ascomycota</taxon>
        <taxon>Pezizomycotina</taxon>
        <taxon>Eurotiomycetes</taxon>
        <taxon>Eurotiomycetidae</taxon>
        <taxon>Eurotiales</taxon>
        <taxon>Aspergillaceae</taxon>
        <taxon>Aspergillus</taxon>
        <taxon>Aspergillus subgen. Circumdati</taxon>
    </lineage>
</organism>
<dbReference type="PANTHER" id="PTHR23188">
    <property type="entry name" value="RNA POLYMERASE II-ASSOCIATED FACTOR 1 HOMOLOG"/>
    <property type="match status" value="1"/>
</dbReference>
<evidence type="ECO:0000256" key="4">
    <source>
        <dbReference type="RuleBase" id="RU000487"/>
    </source>
</evidence>
<feature type="region of interest" description="Disordered" evidence="5">
    <location>
        <begin position="143"/>
        <end position="169"/>
    </location>
</feature>
<dbReference type="GO" id="GO:0000993">
    <property type="term" value="F:RNA polymerase II complex binding"/>
    <property type="evidence" value="ECO:0007669"/>
    <property type="project" value="TreeGrafter"/>
</dbReference>
<dbReference type="FunFam" id="3.90.640.10:FF:000045">
    <property type="entry name" value="Actin-related protein 8"/>
    <property type="match status" value="1"/>
</dbReference>
<dbReference type="Gene3D" id="3.30.420.40">
    <property type="match status" value="2"/>
</dbReference>
<dbReference type="GO" id="GO:0006368">
    <property type="term" value="P:transcription elongation by RNA polymerase II"/>
    <property type="evidence" value="ECO:0007669"/>
    <property type="project" value="InterPro"/>
</dbReference>
<feature type="region of interest" description="Disordered" evidence="5">
    <location>
        <begin position="1186"/>
        <end position="1234"/>
    </location>
</feature>
<dbReference type="Pfam" id="PF00022">
    <property type="entry name" value="Actin"/>
    <property type="match status" value="2"/>
</dbReference>
<dbReference type="SMART" id="SM00268">
    <property type="entry name" value="ACTIN"/>
    <property type="match status" value="1"/>
</dbReference>